<dbReference type="CDD" id="cd02440">
    <property type="entry name" value="AdoMet_MTases"/>
    <property type="match status" value="1"/>
</dbReference>
<evidence type="ECO:0000256" key="2">
    <source>
        <dbReference type="ARBA" id="ARBA00004496"/>
    </source>
</evidence>
<dbReference type="GO" id="GO:0008168">
    <property type="term" value="F:methyltransferase activity"/>
    <property type="evidence" value="ECO:0007669"/>
    <property type="project" value="UniProtKB-KW"/>
</dbReference>
<dbReference type="InterPro" id="IPR029063">
    <property type="entry name" value="SAM-dependent_MTases_sf"/>
</dbReference>
<evidence type="ECO:0000313" key="16">
    <source>
        <dbReference type="Proteomes" id="UP001319803"/>
    </source>
</evidence>
<feature type="binding site" evidence="13">
    <location>
        <position position="316"/>
    </location>
    <ligand>
        <name>S-adenosyl-L-methionine</name>
        <dbReference type="ChEBI" id="CHEBI:59789"/>
    </ligand>
</feature>
<evidence type="ECO:0000256" key="1">
    <source>
        <dbReference type="ARBA" id="ARBA00002724"/>
    </source>
</evidence>
<dbReference type="PRINTS" id="PR02008">
    <property type="entry name" value="RCMTFAMILY"/>
</dbReference>
<sequence length="453" mass="52010">MKVSNVRELTLKVLREIDKNNSFINISLNHALKDIILNKNDRSLCTELVYGIIRCQRTLDNLIDQLGNKKSQKQSPVLRRILHIGLYQLLYLDHIPPSAAVNTSVDLAKNNNLNGLSKVVNAILRKYIRIREKRNYQLTLSGSSSNITGIKYSFPSWIVEHWHQRWGKSTTEKLCYWFNQSPTIDIRINSLRTTIEEVRRNLIMAKVNVEYLPYLPYALRLKGKIGDIKNLPGFMKGNWTVQDISAQLVSYLLDPKVGDIIIDACAAPGGKTTHIAELMQDKGLILACDRISSRLGKIQQNVERLGLKSIKLIKGDSRYLQQFTNFADRVLIDAPCSGLGTLHRNPDIRWRQTPEKIKQLSIMQKKILHRAAQWVKPNGVLVYSTCTLNIAENEIIVHNFLKDNPEWHIEKPLFSKPFSPFITPSGCLQIFPHQHYMDGFFMVKLRKNSTKIY</sequence>
<dbReference type="InterPro" id="IPR004573">
    <property type="entry name" value="rRNA_ssu_MeTfrase_B"/>
</dbReference>
<dbReference type="SUPFAM" id="SSF53335">
    <property type="entry name" value="S-adenosyl-L-methionine-dependent methyltransferases"/>
    <property type="match status" value="1"/>
</dbReference>
<reference evidence="15 16" key="1">
    <citation type="submission" date="2021-08" db="EMBL/GenBank/DDBJ databases">
        <title>Endosymbiont genome of Braarudosphaera bigelowii.</title>
        <authorList>
            <person name="Suzuki S."/>
            <person name="Ishida K."/>
        </authorList>
    </citation>
    <scope>NUCLEOTIDE SEQUENCE [LARGE SCALE GENOMIC DNA]</scope>
    <source>
        <strain evidence="15">CPSB-1</strain>
    </source>
</reference>
<dbReference type="NCBIfam" id="TIGR00563">
    <property type="entry name" value="rsmB"/>
    <property type="match status" value="1"/>
</dbReference>
<keyword evidence="8 13" id="KW-0949">S-adenosyl-L-methionine</keyword>
<dbReference type="Pfam" id="PF01189">
    <property type="entry name" value="Methyltr_RsmB-F"/>
    <property type="match status" value="1"/>
</dbReference>
<feature type="binding site" evidence="13">
    <location>
        <position position="333"/>
    </location>
    <ligand>
        <name>S-adenosyl-L-methionine</name>
        <dbReference type="ChEBI" id="CHEBI:59789"/>
    </ligand>
</feature>
<dbReference type="InterPro" id="IPR054728">
    <property type="entry name" value="RsmB-like_ferredoxin"/>
</dbReference>
<dbReference type="SUPFAM" id="SSF48013">
    <property type="entry name" value="NusB-like"/>
    <property type="match status" value="1"/>
</dbReference>
<dbReference type="InterPro" id="IPR001678">
    <property type="entry name" value="MeTrfase_RsmB-F_NOP2_dom"/>
</dbReference>
<dbReference type="Proteomes" id="UP001319803">
    <property type="component" value="Chromosome"/>
</dbReference>
<evidence type="ECO:0000256" key="6">
    <source>
        <dbReference type="ARBA" id="ARBA00022603"/>
    </source>
</evidence>
<dbReference type="InterPro" id="IPR049560">
    <property type="entry name" value="MeTrfase_RsmB-F_NOP2_cat"/>
</dbReference>
<dbReference type="EMBL" id="AP024987">
    <property type="protein sequence ID" value="BDA39758.1"/>
    <property type="molecule type" value="Genomic_DNA"/>
</dbReference>
<evidence type="ECO:0000313" key="15">
    <source>
        <dbReference type="EMBL" id="BDA39758.1"/>
    </source>
</evidence>
<evidence type="ECO:0000256" key="7">
    <source>
        <dbReference type="ARBA" id="ARBA00022679"/>
    </source>
</evidence>
<dbReference type="Pfam" id="PF01029">
    <property type="entry name" value="NusB"/>
    <property type="match status" value="1"/>
</dbReference>
<dbReference type="NCBIfam" id="NF011494">
    <property type="entry name" value="PRK14902.1"/>
    <property type="match status" value="1"/>
</dbReference>
<dbReference type="PANTHER" id="PTHR22807">
    <property type="entry name" value="NOP2 YEAST -RELATED NOL1/NOP2/FMU SUN DOMAIN-CONTAINING"/>
    <property type="match status" value="1"/>
</dbReference>
<name>A0ABN6K178_9CHRO</name>
<keyword evidence="16" id="KW-1185">Reference proteome</keyword>
<feature type="domain" description="SAM-dependent MTase RsmB/NOP-type" evidence="14">
    <location>
        <begin position="174"/>
        <end position="448"/>
    </location>
</feature>
<evidence type="ECO:0000256" key="5">
    <source>
        <dbReference type="ARBA" id="ARBA00022552"/>
    </source>
</evidence>
<dbReference type="InterPro" id="IPR023267">
    <property type="entry name" value="RCMT"/>
</dbReference>
<dbReference type="PANTHER" id="PTHR22807:SF53">
    <property type="entry name" value="RIBOSOMAL RNA SMALL SUBUNIT METHYLTRANSFERASE B-RELATED"/>
    <property type="match status" value="1"/>
</dbReference>
<feature type="binding site" evidence="13">
    <location>
        <position position="289"/>
    </location>
    <ligand>
        <name>S-adenosyl-L-methionine</name>
        <dbReference type="ChEBI" id="CHEBI:59789"/>
    </ligand>
</feature>
<keyword evidence="6 13" id="KW-0489">Methyltransferase</keyword>
<proteinExistence type="inferred from homology"/>
<comment type="catalytic activity">
    <reaction evidence="12">
        <text>cytidine(967) in 16S rRNA + S-adenosyl-L-methionine = 5-methylcytidine(967) in 16S rRNA + S-adenosyl-L-homocysteine + H(+)</text>
        <dbReference type="Rhea" id="RHEA:42748"/>
        <dbReference type="Rhea" id="RHEA-COMP:10219"/>
        <dbReference type="Rhea" id="RHEA-COMP:10220"/>
        <dbReference type="ChEBI" id="CHEBI:15378"/>
        <dbReference type="ChEBI" id="CHEBI:57856"/>
        <dbReference type="ChEBI" id="CHEBI:59789"/>
        <dbReference type="ChEBI" id="CHEBI:74483"/>
        <dbReference type="ChEBI" id="CHEBI:82748"/>
        <dbReference type="EC" id="2.1.1.176"/>
    </reaction>
</comment>
<organism evidence="15 16">
    <name type="scientific">cyanobacterium endosymbiont of Braarudosphaera bigelowii</name>
    <dbReference type="NCBI Taxonomy" id="1285375"/>
    <lineage>
        <taxon>Bacteria</taxon>
        <taxon>Bacillati</taxon>
        <taxon>Cyanobacteriota</taxon>
        <taxon>Cyanophyceae</taxon>
        <taxon>Oscillatoriophycideae</taxon>
        <taxon>Chroococcales</taxon>
        <taxon>Aphanothecaceae</taxon>
        <taxon>Candidatus Atelocyanobacterium</taxon>
        <taxon>Candidatus Atelocyanobacterium thalassae</taxon>
    </lineage>
</organism>
<comment type="subcellular location">
    <subcellularLocation>
        <location evidence="2">Cytoplasm</location>
    </subcellularLocation>
</comment>
<dbReference type="NCBIfam" id="NF011493">
    <property type="entry name" value="PRK14901.1"/>
    <property type="match status" value="1"/>
</dbReference>
<dbReference type="Pfam" id="PF22458">
    <property type="entry name" value="RsmF-B_ferredox"/>
    <property type="match status" value="1"/>
</dbReference>
<dbReference type="EC" id="2.1.1.176" evidence="3"/>
<dbReference type="Gene3D" id="1.10.940.10">
    <property type="entry name" value="NusB-like"/>
    <property type="match status" value="1"/>
</dbReference>
<gene>
    <name evidence="15" type="ORF">CPARK_000059800</name>
</gene>
<comment type="function">
    <text evidence="1">Specifically methylates the cytosine at position 967 (m5C967) of 16S rRNA.</text>
</comment>
<dbReference type="PROSITE" id="PS51686">
    <property type="entry name" value="SAM_MT_RSMB_NOP"/>
    <property type="match status" value="1"/>
</dbReference>
<evidence type="ECO:0000256" key="9">
    <source>
        <dbReference type="ARBA" id="ARBA00022884"/>
    </source>
</evidence>
<evidence type="ECO:0000256" key="4">
    <source>
        <dbReference type="ARBA" id="ARBA00022490"/>
    </source>
</evidence>
<dbReference type="Gene3D" id="3.30.70.1170">
    <property type="entry name" value="Sun protein, domain 3"/>
    <property type="match status" value="1"/>
</dbReference>
<evidence type="ECO:0000256" key="11">
    <source>
        <dbReference type="ARBA" id="ARBA00031088"/>
    </source>
</evidence>
<dbReference type="InterPro" id="IPR035926">
    <property type="entry name" value="NusB-like_sf"/>
</dbReference>
<evidence type="ECO:0000256" key="3">
    <source>
        <dbReference type="ARBA" id="ARBA00012140"/>
    </source>
</evidence>
<keyword evidence="7 13" id="KW-0808">Transferase</keyword>
<dbReference type="GO" id="GO:0032259">
    <property type="term" value="P:methylation"/>
    <property type="evidence" value="ECO:0007669"/>
    <property type="project" value="UniProtKB-KW"/>
</dbReference>
<evidence type="ECO:0000256" key="13">
    <source>
        <dbReference type="PROSITE-ProRule" id="PRU01023"/>
    </source>
</evidence>
<evidence type="ECO:0000259" key="14">
    <source>
        <dbReference type="PROSITE" id="PS51686"/>
    </source>
</evidence>
<evidence type="ECO:0000256" key="12">
    <source>
        <dbReference type="ARBA" id="ARBA00047283"/>
    </source>
</evidence>
<accession>A0ABN6K178</accession>
<dbReference type="InterPro" id="IPR006027">
    <property type="entry name" value="NusB_RsmB_TIM44"/>
</dbReference>
<feature type="binding site" evidence="13">
    <location>
        <begin position="265"/>
        <end position="271"/>
    </location>
    <ligand>
        <name>S-adenosyl-L-methionine</name>
        <dbReference type="ChEBI" id="CHEBI:59789"/>
    </ligand>
</feature>
<feature type="active site" description="Nucleophile" evidence="13">
    <location>
        <position position="386"/>
    </location>
</feature>
<evidence type="ECO:0000256" key="8">
    <source>
        <dbReference type="ARBA" id="ARBA00022691"/>
    </source>
</evidence>
<keyword evidence="4" id="KW-0963">Cytoplasm</keyword>
<evidence type="ECO:0000256" key="10">
    <source>
        <dbReference type="ARBA" id="ARBA00030399"/>
    </source>
</evidence>
<dbReference type="RefSeq" id="WP_229637671.1">
    <property type="nucleotide sequence ID" value="NZ_AP024987.1"/>
</dbReference>
<keyword evidence="9 13" id="KW-0694">RNA-binding</keyword>
<protein>
    <recommendedName>
        <fullName evidence="3">16S rRNA (cytosine(967)-C(5))-methyltransferase</fullName>
        <ecNumber evidence="3">2.1.1.176</ecNumber>
    </recommendedName>
    <alternativeName>
        <fullName evidence="10">16S rRNA m5C967 methyltransferase</fullName>
    </alternativeName>
    <alternativeName>
        <fullName evidence="11">rRNA (cytosine-C(5)-)-methyltransferase RsmB</fullName>
    </alternativeName>
</protein>
<dbReference type="Gene3D" id="3.40.50.150">
    <property type="entry name" value="Vaccinia Virus protein VP39"/>
    <property type="match status" value="1"/>
</dbReference>
<comment type="similarity">
    <text evidence="13">Belongs to the class I-like SAM-binding methyltransferase superfamily. RsmB/NOP family.</text>
</comment>
<keyword evidence="5" id="KW-0698">rRNA processing</keyword>